<evidence type="ECO:0008006" key="4">
    <source>
        <dbReference type="Google" id="ProtNLM"/>
    </source>
</evidence>
<organism evidence="2 3">
    <name type="scientific">Edaphobacter modestus</name>
    <dbReference type="NCBI Taxonomy" id="388466"/>
    <lineage>
        <taxon>Bacteria</taxon>
        <taxon>Pseudomonadati</taxon>
        <taxon>Acidobacteriota</taxon>
        <taxon>Terriglobia</taxon>
        <taxon>Terriglobales</taxon>
        <taxon>Acidobacteriaceae</taxon>
        <taxon>Edaphobacter</taxon>
    </lineage>
</organism>
<gene>
    <name evidence="2" type="ORF">BDD14_5043</name>
</gene>
<name>A0A4Q7Z0M8_9BACT</name>
<evidence type="ECO:0000313" key="2">
    <source>
        <dbReference type="EMBL" id="RZU43384.1"/>
    </source>
</evidence>
<reference evidence="2 3" key="1">
    <citation type="submission" date="2019-02" db="EMBL/GenBank/DDBJ databases">
        <title>Genomic Encyclopedia of Archaeal and Bacterial Type Strains, Phase II (KMG-II): from individual species to whole genera.</title>
        <authorList>
            <person name="Goeker M."/>
        </authorList>
    </citation>
    <scope>NUCLEOTIDE SEQUENCE [LARGE SCALE GENOMIC DNA]</scope>
    <source>
        <strain evidence="2 3">DSM 18101</strain>
    </source>
</reference>
<proteinExistence type="predicted"/>
<feature type="signal peptide" evidence="1">
    <location>
        <begin position="1"/>
        <end position="20"/>
    </location>
</feature>
<dbReference type="EMBL" id="SHKW01000001">
    <property type="protein sequence ID" value="RZU43384.1"/>
    <property type="molecule type" value="Genomic_DNA"/>
</dbReference>
<dbReference type="InterPro" id="IPR036465">
    <property type="entry name" value="vWFA_dom_sf"/>
</dbReference>
<dbReference type="RefSeq" id="WP_130421906.1">
    <property type="nucleotide sequence ID" value="NZ_SHKW01000001.1"/>
</dbReference>
<feature type="chain" id="PRO_5020609793" description="VWFA-related protein" evidence="1">
    <location>
        <begin position="21"/>
        <end position="315"/>
    </location>
</feature>
<keyword evidence="1" id="KW-0732">Signal</keyword>
<dbReference type="OrthoDB" id="112721at2"/>
<dbReference type="AlphaFoldDB" id="A0A4Q7Z0M8"/>
<dbReference type="Gene3D" id="3.40.50.410">
    <property type="entry name" value="von Willebrand factor, type A domain"/>
    <property type="match status" value="1"/>
</dbReference>
<dbReference type="Proteomes" id="UP000292958">
    <property type="component" value="Unassembled WGS sequence"/>
</dbReference>
<keyword evidence="3" id="KW-1185">Reference proteome</keyword>
<dbReference type="SUPFAM" id="SSF53300">
    <property type="entry name" value="vWA-like"/>
    <property type="match status" value="1"/>
</dbReference>
<accession>A0A4Q7Z0M8</accession>
<comment type="caution">
    <text evidence="2">The sequence shown here is derived from an EMBL/GenBank/DDBJ whole genome shotgun (WGS) entry which is preliminary data.</text>
</comment>
<evidence type="ECO:0000256" key="1">
    <source>
        <dbReference type="SAM" id="SignalP"/>
    </source>
</evidence>
<protein>
    <recommendedName>
        <fullName evidence="4">VWFA-related protein</fullName>
    </recommendedName>
</protein>
<evidence type="ECO:0000313" key="3">
    <source>
        <dbReference type="Proteomes" id="UP000292958"/>
    </source>
</evidence>
<sequence length="315" mass="33879">MTIRNVLFATALFASPTLYAQEGPTPTQAIITLDTKAPQPLTTQNLKAKVNNHNTQLTEVTPVKPNGTQIALLIDDGLRTSVGRQLSDISKFIKSLPEGTEIFVGYMQNGRVVPQQPFTTDYQAAAGNLRLPMGTPGLSASPYFCLSDFVKHWPSGPSSEGALLSPKARFIIMLTNGVDPYNGSVSPLNQNSPYVDTAIHDAQRAGVPVYSIYYGNSGLRGGAASFSGQSYLAKLADETGGTAYFEGLGNPVSLSPFFEQFRKSIAESFVATFPATVKKNDLIELKLSTSLKSTKLQAPRYIRPGTRVLPDQPGS</sequence>